<dbReference type="EMBL" id="BMAU01021380">
    <property type="protein sequence ID" value="GFY27602.1"/>
    <property type="molecule type" value="Genomic_DNA"/>
</dbReference>
<dbReference type="Proteomes" id="UP000887159">
    <property type="component" value="Unassembled WGS sequence"/>
</dbReference>
<keyword evidence="2" id="KW-1185">Reference proteome</keyword>
<sequence>MEHNRIIQLLQQEIQNCKEGARTCRNCSVTAESSRVCDSLAAGARRIRLMAKARAQLKIYKIAKVGIKEKNQQENAEVSLGLLQRNKRARIEMEKDIA</sequence>
<reference evidence="1" key="1">
    <citation type="submission" date="2020-08" db="EMBL/GenBank/DDBJ databases">
        <title>Multicomponent nature underlies the extraordinary mechanical properties of spider dragline silk.</title>
        <authorList>
            <person name="Kono N."/>
            <person name="Nakamura H."/>
            <person name="Mori M."/>
            <person name="Yoshida Y."/>
            <person name="Ohtoshi R."/>
            <person name="Malay A.D."/>
            <person name="Moran D.A.P."/>
            <person name="Tomita M."/>
            <person name="Numata K."/>
            <person name="Arakawa K."/>
        </authorList>
    </citation>
    <scope>NUCLEOTIDE SEQUENCE</scope>
</reference>
<gene>
    <name evidence="1" type="ORF">TNCV_910531</name>
</gene>
<comment type="caution">
    <text evidence="1">The sequence shown here is derived from an EMBL/GenBank/DDBJ whole genome shotgun (WGS) entry which is preliminary data.</text>
</comment>
<dbReference type="AlphaFoldDB" id="A0A8X7BEL0"/>
<evidence type="ECO:0000313" key="1">
    <source>
        <dbReference type="EMBL" id="GFY27602.1"/>
    </source>
</evidence>
<organism evidence="1 2">
    <name type="scientific">Trichonephila clavipes</name>
    <name type="common">Golden silk orbweaver</name>
    <name type="synonym">Nephila clavipes</name>
    <dbReference type="NCBI Taxonomy" id="2585209"/>
    <lineage>
        <taxon>Eukaryota</taxon>
        <taxon>Metazoa</taxon>
        <taxon>Ecdysozoa</taxon>
        <taxon>Arthropoda</taxon>
        <taxon>Chelicerata</taxon>
        <taxon>Arachnida</taxon>
        <taxon>Araneae</taxon>
        <taxon>Araneomorphae</taxon>
        <taxon>Entelegynae</taxon>
        <taxon>Araneoidea</taxon>
        <taxon>Nephilidae</taxon>
        <taxon>Trichonephila</taxon>
    </lineage>
</organism>
<accession>A0A8X7BEL0</accession>
<protein>
    <submittedName>
        <fullName evidence="1">Uncharacterized protein</fullName>
    </submittedName>
</protein>
<proteinExistence type="predicted"/>
<evidence type="ECO:0000313" key="2">
    <source>
        <dbReference type="Proteomes" id="UP000887159"/>
    </source>
</evidence>
<name>A0A8X7BEL0_TRICX</name>